<proteinExistence type="predicted"/>
<evidence type="ECO:0000256" key="4">
    <source>
        <dbReference type="ARBA" id="ARBA00023163"/>
    </source>
</evidence>
<feature type="compositionally biased region" description="Pro residues" evidence="6">
    <location>
        <begin position="13"/>
        <end position="23"/>
    </location>
</feature>
<keyword evidence="3" id="KW-0238">DNA-binding</keyword>
<dbReference type="SUPFAM" id="SSF57701">
    <property type="entry name" value="Zn2/Cys6 DNA-binding domain"/>
    <property type="match status" value="1"/>
</dbReference>
<keyword evidence="9" id="KW-1185">Reference proteome</keyword>
<dbReference type="Pfam" id="PF00172">
    <property type="entry name" value="Zn_clus"/>
    <property type="match status" value="1"/>
</dbReference>
<sequence>MSLSRNAISSSPSSPPLPPPPPTLHERARITRACERCRSRKVRCDGQTPCAGCRPRNFPCIYRSATRPSRRRKLLDGRSAISLRFSNDPVQFKRHRELRAGIGVSNVDTGSFQFYGPSSHFCFIQRMCQRIARSPNETILTPSDTVPDGVRKWNLERFMFCVNGCQDSTGPHAAYISQEVGMGLIDSYFEILHPQIPVLNYSEIVDQWKSLWKPPAQQKPDKRNEVLFIVLAIGARVTIAAGQQETSLLEGWADHFAAQANRSTAVLEDPSLSSTQLLLLKAMYAYQVMRPNDAYLYLGHAARNAMVLGFNRFQVMDGTNVTVHALKRTFWTVYAHERMNALYAGRPSAFRDEMIDAPYPEDLPLPAMTDTSTDSSDDQYDPIRLCGFIRAMAGVARVADLMFVKIYSPASVASMAQIALLPAAVAEIDGLLGAVTRDLPLYLQFFDAALPIGSGWQEVQRLTLGSNYYQTQMLTHRPALLFRAFFPSLDEAQRRTGHTLELEHSIQEALAAATNIINLTHDVYFRRCPRARFDGSSATIMVAAAVTLLYDVLDPTTGAEHAREVFATVERAVECLDQIEHVGPTSGKAEALRMTTTDVEVNQDFIGTFPWLQYNLLVPPNSAALPYEAPRSDPGAIPVSTQGQGILSSAPDTAPPQDPALHIPATMPNYMSYWLEAGFSPENIPSSLF</sequence>
<protein>
    <recommendedName>
        <fullName evidence="7">Zn(2)-C6 fungal-type domain-containing protein</fullName>
    </recommendedName>
</protein>
<keyword evidence="4" id="KW-0804">Transcription</keyword>
<dbReference type="Gene3D" id="4.10.240.10">
    <property type="entry name" value="Zn(2)-C6 fungal-type DNA-binding domain"/>
    <property type="match status" value="1"/>
</dbReference>
<feature type="domain" description="Zn(2)-C6 fungal-type" evidence="7">
    <location>
        <begin position="33"/>
        <end position="62"/>
    </location>
</feature>
<evidence type="ECO:0000256" key="5">
    <source>
        <dbReference type="ARBA" id="ARBA00023242"/>
    </source>
</evidence>
<dbReference type="EMBL" id="KZ824778">
    <property type="protein sequence ID" value="RAH84334.1"/>
    <property type="molecule type" value="Genomic_DNA"/>
</dbReference>
<reference evidence="8 9" key="1">
    <citation type="submission" date="2018-02" db="EMBL/GenBank/DDBJ databases">
        <title>The genomes of Aspergillus section Nigri reveals drivers in fungal speciation.</title>
        <authorList>
            <consortium name="DOE Joint Genome Institute"/>
            <person name="Vesth T.C."/>
            <person name="Nybo J."/>
            <person name="Theobald S."/>
            <person name="Brandl J."/>
            <person name="Frisvad J.C."/>
            <person name="Nielsen K.F."/>
            <person name="Lyhne E.K."/>
            <person name="Kogle M.E."/>
            <person name="Kuo A."/>
            <person name="Riley R."/>
            <person name="Clum A."/>
            <person name="Nolan M."/>
            <person name="Lipzen A."/>
            <person name="Salamov A."/>
            <person name="Henrissat B."/>
            <person name="Wiebenga A."/>
            <person name="De vries R.P."/>
            <person name="Grigoriev I.V."/>
            <person name="Mortensen U.H."/>
            <person name="Andersen M.R."/>
            <person name="Baker S.E."/>
        </authorList>
    </citation>
    <scope>NUCLEOTIDE SEQUENCE [LARGE SCALE GENOMIC DNA]</scope>
    <source>
        <strain evidence="8 9">CBS 114.51</strain>
    </source>
</reference>
<evidence type="ECO:0000256" key="1">
    <source>
        <dbReference type="ARBA" id="ARBA00022723"/>
    </source>
</evidence>
<evidence type="ECO:0000313" key="9">
    <source>
        <dbReference type="Proteomes" id="UP000249497"/>
    </source>
</evidence>
<accession>A0A8T8X8X2</accession>
<evidence type="ECO:0000259" key="7">
    <source>
        <dbReference type="PROSITE" id="PS50048"/>
    </source>
</evidence>
<name>A0A8T8X8X2_ASPJA</name>
<evidence type="ECO:0000313" key="8">
    <source>
        <dbReference type="EMBL" id="RAH84334.1"/>
    </source>
</evidence>
<organism evidence="8 9">
    <name type="scientific">Aspergillus japonicus CBS 114.51</name>
    <dbReference type="NCBI Taxonomy" id="1448312"/>
    <lineage>
        <taxon>Eukaryota</taxon>
        <taxon>Fungi</taxon>
        <taxon>Dikarya</taxon>
        <taxon>Ascomycota</taxon>
        <taxon>Pezizomycotina</taxon>
        <taxon>Eurotiomycetes</taxon>
        <taxon>Eurotiomycetidae</taxon>
        <taxon>Eurotiales</taxon>
        <taxon>Aspergillaceae</taxon>
        <taxon>Aspergillus</taxon>
        <taxon>Aspergillus subgen. Circumdati</taxon>
    </lineage>
</organism>
<dbReference type="GO" id="GO:0008270">
    <property type="term" value="F:zinc ion binding"/>
    <property type="evidence" value="ECO:0007669"/>
    <property type="project" value="InterPro"/>
</dbReference>
<dbReference type="GeneID" id="37180206"/>
<dbReference type="SMART" id="SM00066">
    <property type="entry name" value="GAL4"/>
    <property type="match status" value="1"/>
</dbReference>
<dbReference type="GO" id="GO:0000981">
    <property type="term" value="F:DNA-binding transcription factor activity, RNA polymerase II-specific"/>
    <property type="evidence" value="ECO:0007669"/>
    <property type="project" value="InterPro"/>
</dbReference>
<keyword evidence="5" id="KW-0539">Nucleus</keyword>
<dbReference type="CDD" id="cd12148">
    <property type="entry name" value="fungal_TF_MHR"/>
    <property type="match status" value="1"/>
</dbReference>
<keyword evidence="1" id="KW-0479">Metal-binding</keyword>
<keyword evidence="2" id="KW-0805">Transcription regulation</keyword>
<dbReference type="PANTHER" id="PTHR47424:SF3">
    <property type="entry name" value="REGULATORY PROTEIN GAL4"/>
    <property type="match status" value="1"/>
</dbReference>
<dbReference type="RefSeq" id="XP_025530228.1">
    <property type="nucleotide sequence ID" value="XM_025676513.1"/>
</dbReference>
<dbReference type="InterPro" id="IPR001138">
    <property type="entry name" value="Zn2Cys6_DnaBD"/>
</dbReference>
<dbReference type="GO" id="GO:0009893">
    <property type="term" value="P:positive regulation of metabolic process"/>
    <property type="evidence" value="ECO:0007669"/>
    <property type="project" value="UniProtKB-ARBA"/>
</dbReference>
<evidence type="ECO:0000256" key="2">
    <source>
        <dbReference type="ARBA" id="ARBA00023015"/>
    </source>
</evidence>
<dbReference type="PROSITE" id="PS50048">
    <property type="entry name" value="ZN2_CY6_FUNGAL_2"/>
    <property type="match status" value="1"/>
</dbReference>
<dbReference type="PROSITE" id="PS00463">
    <property type="entry name" value="ZN2_CY6_FUNGAL_1"/>
    <property type="match status" value="1"/>
</dbReference>
<dbReference type="SMART" id="SM00906">
    <property type="entry name" value="Fungal_trans"/>
    <property type="match status" value="1"/>
</dbReference>
<dbReference type="AlphaFoldDB" id="A0A8T8X8X2"/>
<dbReference type="CDD" id="cd00067">
    <property type="entry name" value="GAL4"/>
    <property type="match status" value="1"/>
</dbReference>
<dbReference type="InterPro" id="IPR007219">
    <property type="entry name" value="XnlR_reg_dom"/>
</dbReference>
<dbReference type="InterPro" id="IPR036864">
    <property type="entry name" value="Zn2-C6_fun-type_DNA-bd_sf"/>
</dbReference>
<evidence type="ECO:0000256" key="3">
    <source>
        <dbReference type="ARBA" id="ARBA00023125"/>
    </source>
</evidence>
<evidence type="ECO:0000256" key="6">
    <source>
        <dbReference type="SAM" id="MobiDB-lite"/>
    </source>
</evidence>
<dbReference type="PANTHER" id="PTHR47424">
    <property type="entry name" value="REGULATORY PROTEIN GAL4"/>
    <property type="match status" value="1"/>
</dbReference>
<gene>
    <name evidence="8" type="ORF">BO86DRAFT_446357</name>
</gene>
<dbReference type="Pfam" id="PF04082">
    <property type="entry name" value="Fungal_trans"/>
    <property type="match status" value="1"/>
</dbReference>
<dbReference type="GO" id="GO:0006351">
    <property type="term" value="P:DNA-templated transcription"/>
    <property type="evidence" value="ECO:0007669"/>
    <property type="project" value="InterPro"/>
</dbReference>
<feature type="region of interest" description="Disordered" evidence="6">
    <location>
        <begin position="1"/>
        <end position="24"/>
    </location>
</feature>
<dbReference type="GO" id="GO:0003677">
    <property type="term" value="F:DNA binding"/>
    <property type="evidence" value="ECO:0007669"/>
    <property type="project" value="UniProtKB-KW"/>
</dbReference>
<dbReference type="OrthoDB" id="5296287at2759"/>
<dbReference type="Proteomes" id="UP000249497">
    <property type="component" value="Unassembled WGS sequence"/>
</dbReference>
<dbReference type="InterPro" id="IPR051127">
    <property type="entry name" value="Fungal_SecMet_Regulators"/>
</dbReference>